<accession>A0A8H6LTR6</accession>
<dbReference type="OrthoDB" id="1708534at2759"/>
<dbReference type="Pfam" id="PF00699">
    <property type="entry name" value="Urease_beta"/>
    <property type="match status" value="1"/>
</dbReference>
<dbReference type="GO" id="GO:0016787">
    <property type="term" value="F:hydrolase activity"/>
    <property type="evidence" value="ECO:0007669"/>
    <property type="project" value="UniProtKB-KW"/>
</dbReference>
<dbReference type="InterPro" id="IPR002019">
    <property type="entry name" value="Urease_beta-like"/>
</dbReference>
<dbReference type="Gene3D" id="2.10.150.10">
    <property type="entry name" value="Urease, beta subunit"/>
    <property type="match status" value="1"/>
</dbReference>
<dbReference type="PANTHER" id="PTHR33569:SF1">
    <property type="entry name" value="UREASE"/>
    <property type="match status" value="1"/>
</dbReference>
<gene>
    <name evidence="2" type="ORF">DFP72DRAFT_1079916</name>
</gene>
<dbReference type="PANTHER" id="PTHR33569">
    <property type="entry name" value="UREASE"/>
    <property type="match status" value="1"/>
</dbReference>
<organism evidence="2 3">
    <name type="scientific">Ephemerocybe angulata</name>
    <dbReference type="NCBI Taxonomy" id="980116"/>
    <lineage>
        <taxon>Eukaryota</taxon>
        <taxon>Fungi</taxon>
        <taxon>Dikarya</taxon>
        <taxon>Basidiomycota</taxon>
        <taxon>Agaricomycotina</taxon>
        <taxon>Agaricomycetes</taxon>
        <taxon>Agaricomycetidae</taxon>
        <taxon>Agaricales</taxon>
        <taxon>Agaricineae</taxon>
        <taxon>Psathyrellaceae</taxon>
        <taxon>Ephemerocybe</taxon>
    </lineage>
</organism>
<keyword evidence="3" id="KW-1185">Reference proteome</keyword>
<dbReference type="SUPFAM" id="SSF51556">
    <property type="entry name" value="Metallo-dependent hydrolases"/>
    <property type="match status" value="1"/>
</dbReference>
<dbReference type="InterPro" id="IPR032466">
    <property type="entry name" value="Metal_Hydrolase"/>
</dbReference>
<dbReference type="GO" id="GO:0035550">
    <property type="term" value="C:urease complex"/>
    <property type="evidence" value="ECO:0007669"/>
    <property type="project" value="InterPro"/>
</dbReference>
<evidence type="ECO:0000313" key="3">
    <source>
        <dbReference type="Proteomes" id="UP000521943"/>
    </source>
</evidence>
<dbReference type="AlphaFoldDB" id="A0A8H6LTR6"/>
<dbReference type="GO" id="GO:0043419">
    <property type="term" value="P:urea catabolic process"/>
    <property type="evidence" value="ECO:0007669"/>
    <property type="project" value="InterPro"/>
</dbReference>
<evidence type="ECO:0000256" key="1">
    <source>
        <dbReference type="ARBA" id="ARBA00022801"/>
    </source>
</evidence>
<protein>
    <recommendedName>
        <fullName evidence="4">Urease</fullName>
    </recommendedName>
</protein>
<dbReference type="Proteomes" id="UP000521943">
    <property type="component" value="Unassembled WGS sequence"/>
</dbReference>
<name>A0A8H6LTR6_9AGAR</name>
<sequence length="315" mass="34780">MLPTLDNMRTLALQLDVFDRVEGTRKRVCAAHVPRCSGGFLVVVGDVQPYKKSMDVGEINGGISSEGACVVGGVDLRTTVNILGNHTRPNLHRGDLTAAPYASFFPIPSNDLFPILPESECALQNLPGALILKKERIQLNQGRHRVKVRVMNNGDRPIQVGSHYHFIETNRASLFDRGKAYGQRWQPRRHGIRLAVPCHWLLHGSHHGGSSRAHPLHLPAAGRGGFGVQHDDDDWRGHGPESRHECDYVHPSPFYMRHTLQATDGLPMSFAFTGKGTDAAPHVLEGMGATGLHEDRVWAGGAGERRRPYQDHTHV</sequence>
<dbReference type="InterPro" id="IPR050069">
    <property type="entry name" value="Urease_subunit"/>
</dbReference>
<dbReference type="Gene3D" id="3.20.20.140">
    <property type="entry name" value="Metal-dependent hydrolases"/>
    <property type="match status" value="1"/>
</dbReference>
<dbReference type="SUPFAM" id="SSF51278">
    <property type="entry name" value="Urease, beta-subunit"/>
    <property type="match status" value="1"/>
</dbReference>
<evidence type="ECO:0000313" key="2">
    <source>
        <dbReference type="EMBL" id="KAF6743508.1"/>
    </source>
</evidence>
<evidence type="ECO:0008006" key="4">
    <source>
        <dbReference type="Google" id="ProtNLM"/>
    </source>
</evidence>
<keyword evidence="1" id="KW-0378">Hydrolase</keyword>
<dbReference type="InterPro" id="IPR036461">
    <property type="entry name" value="Urease_betasu_sf"/>
</dbReference>
<reference evidence="2 3" key="1">
    <citation type="submission" date="2020-07" db="EMBL/GenBank/DDBJ databases">
        <title>Comparative genomics of pyrophilous fungi reveals a link between fire events and developmental genes.</title>
        <authorList>
            <consortium name="DOE Joint Genome Institute"/>
            <person name="Steindorff A.S."/>
            <person name="Carver A."/>
            <person name="Calhoun S."/>
            <person name="Stillman K."/>
            <person name="Liu H."/>
            <person name="Lipzen A."/>
            <person name="Pangilinan J."/>
            <person name="Labutti K."/>
            <person name="Bruns T.D."/>
            <person name="Grigoriev I.V."/>
        </authorList>
    </citation>
    <scope>NUCLEOTIDE SEQUENCE [LARGE SCALE GENOMIC DNA]</scope>
    <source>
        <strain evidence="2 3">CBS 144469</strain>
    </source>
</reference>
<comment type="caution">
    <text evidence="2">The sequence shown here is derived from an EMBL/GenBank/DDBJ whole genome shotgun (WGS) entry which is preliminary data.</text>
</comment>
<proteinExistence type="predicted"/>
<dbReference type="EMBL" id="JACGCI010000142">
    <property type="protein sequence ID" value="KAF6743508.1"/>
    <property type="molecule type" value="Genomic_DNA"/>
</dbReference>